<gene>
    <name evidence="2" type="ORF">ACFOZ4_12705</name>
</gene>
<dbReference type="PANTHER" id="PTHR40254:SF1">
    <property type="entry name" value="BLR0577 PROTEIN"/>
    <property type="match status" value="1"/>
</dbReference>
<accession>A0ABV8LLW3</accession>
<comment type="caution">
    <text evidence="2">The sequence shown here is derived from an EMBL/GenBank/DDBJ whole genome shotgun (WGS) entry which is preliminary data.</text>
</comment>
<dbReference type="SUPFAM" id="SSF51905">
    <property type="entry name" value="FAD/NAD(P)-binding domain"/>
    <property type="match status" value="1"/>
</dbReference>
<protein>
    <submittedName>
        <fullName evidence="2">FAD/NAD(P)-binding protein</fullName>
    </submittedName>
</protein>
<dbReference type="PRINTS" id="PR00368">
    <property type="entry name" value="FADPNR"/>
</dbReference>
<dbReference type="Gene3D" id="3.50.50.60">
    <property type="entry name" value="FAD/NAD(P)-binding domain"/>
    <property type="match status" value="2"/>
</dbReference>
<sequence length="442" mass="47790">MAVAVVVGGGFSGVVAARELVRTGWSVIMVDPQARPGRGVAYSTAARWHLLNSPVSAMSVDPDRPEDFLEWCRRRDPHTEGSDFVARGWYGDYLTEALRAVDEVAPGKLTVHRGTVSRIFEASHAGLTVLLTDGVVLTADAVVLAVGNPAPRHPIAAGDDVRRLSAYIQDPWQKDVLAGVGDGPVLLIGTGLTAVDVALSLAGREITAVSRHGLLPRAHAPSVRREVVPPAATSVATLLHWVRDQAAGTGDWRGVMDGLRPHWDVMWRRLPEHEQRRFLRHVARYWEVHRHRMAPQVAASVEARRSDGSFRVRAGEVCGLRPLPDGRIEAVIKGHGIETQAYAAVINCTGPGRLTDRDPLVRSLVADGLAAPGPHELGLAVDEHGAMSGRGHRAPALFALGSARRGRLWETTAAPEIREQARALALHLLTMGIDRESADQTR</sequence>
<dbReference type="Pfam" id="PF13454">
    <property type="entry name" value="NAD_binding_9"/>
    <property type="match status" value="1"/>
</dbReference>
<dbReference type="InterPro" id="IPR038732">
    <property type="entry name" value="HpyO/CreE_NAD-binding"/>
</dbReference>
<proteinExistence type="predicted"/>
<keyword evidence="3" id="KW-1185">Reference proteome</keyword>
<dbReference type="RefSeq" id="WP_253755019.1">
    <property type="nucleotide sequence ID" value="NZ_JAMZDZ010000001.1"/>
</dbReference>
<reference evidence="3" key="1">
    <citation type="journal article" date="2019" name="Int. J. Syst. Evol. Microbiol.">
        <title>The Global Catalogue of Microorganisms (GCM) 10K type strain sequencing project: providing services to taxonomists for standard genome sequencing and annotation.</title>
        <authorList>
            <consortium name="The Broad Institute Genomics Platform"/>
            <consortium name="The Broad Institute Genome Sequencing Center for Infectious Disease"/>
            <person name="Wu L."/>
            <person name="Ma J."/>
        </authorList>
    </citation>
    <scope>NUCLEOTIDE SEQUENCE [LARGE SCALE GENOMIC DNA]</scope>
    <source>
        <strain evidence="3">CGMCC 4.7289</strain>
    </source>
</reference>
<dbReference type="EMBL" id="JBHSAY010000006">
    <property type="protein sequence ID" value="MFC4131466.1"/>
    <property type="molecule type" value="Genomic_DNA"/>
</dbReference>
<evidence type="ECO:0000259" key="1">
    <source>
        <dbReference type="Pfam" id="PF13454"/>
    </source>
</evidence>
<evidence type="ECO:0000313" key="2">
    <source>
        <dbReference type="EMBL" id="MFC4131466.1"/>
    </source>
</evidence>
<dbReference type="InterPro" id="IPR036188">
    <property type="entry name" value="FAD/NAD-bd_sf"/>
</dbReference>
<evidence type="ECO:0000313" key="3">
    <source>
        <dbReference type="Proteomes" id="UP001595816"/>
    </source>
</evidence>
<organism evidence="2 3">
    <name type="scientific">Hamadaea flava</name>
    <dbReference type="NCBI Taxonomy" id="1742688"/>
    <lineage>
        <taxon>Bacteria</taxon>
        <taxon>Bacillati</taxon>
        <taxon>Actinomycetota</taxon>
        <taxon>Actinomycetes</taxon>
        <taxon>Micromonosporales</taxon>
        <taxon>Micromonosporaceae</taxon>
        <taxon>Hamadaea</taxon>
    </lineage>
</organism>
<name>A0ABV8LLW3_9ACTN</name>
<dbReference type="Proteomes" id="UP001595816">
    <property type="component" value="Unassembled WGS sequence"/>
</dbReference>
<feature type="domain" description="FAD-dependent urate hydroxylase HpyO/Asp monooxygenase CreE-like FAD/NAD(P)-binding" evidence="1">
    <location>
        <begin position="5"/>
        <end position="148"/>
    </location>
</feature>
<dbReference type="PANTHER" id="PTHR40254">
    <property type="entry name" value="BLR0577 PROTEIN"/>
    <property type="match status" value="1"/>
</dbReference>
<dbReference type="InterPro" id="IPR052189">
    <property type="entry name" value="L-asp_N-monooxygenase_NS-form"/>
</dbReference>